<organism evidence="1 2">
    <name type="scientific">Streptomyces pimonensis</name>
    <dbReference type="NCBI Taxonomy" id="2860288"/>
    <lineage>
        <taxon>Bacteria</taxon>
        <taxon>Bacillati</taxon>
        <taxon>Actinomycetota</taxon>
        <taxon>Actinomycetes</taxon>
        <taxon>Kitasatosporales</taxon>
        <taxon>Streptomycetaceae</taxon>
        <taxon>Streptomyces</taxon>
    </lineage>
</organism>
<reference evidence="1 2" key="1">
    <citation type="journal article" date="2021" name="Res Sq">
        <title>Streptomyces Pimoensis sp. nov., Isolated From the Taklimakan Desert in Xinjiang, China.</title>
        <authorList>
            <person name="Zhang P."/>
            <person name="Luo X."/>
            <person name="Luo X."/>
            <person name="Liu Z."/>
            <person name="Xia Z."/>
            <person name="Wan C."/>
            <person name="zhang L."/>
        </authorList>
    </citation>
    <scope>NUCLEOTIDE SEQUENCE [LARGE SCALE GENOMIC DNA]</scope>
    <source>
        <strain evidence="1 2">TRM75549</strain>
    </source>
</reference>
<evidence type="ECO:0008006" key="3">
    <source>
        <dbReference type="Google" id="ProtNLM"/>
    </source>
</evidence>
<comment type="caution">
    <text evidence="1">The sequence shown here is derived from an EMBL/GenBank/DDBJ whole genome shotgun (WGS) entry which is preliminary data.</text>
</comment>
<protein>
    <recommendedName>
        <fullName evidence="3">Minor tail protein</fullName>
    </recommendedName>
</protein>
<keyword evidence="2" id="KW-1185">Reference proteome</keyword>
<accession>A0ABV4J481</accession>
<dbReference type="Proteomes" id="UP001567537">
    <property type="component" value="Unassembled WGS sequence"/>
</dbReference>
<evidence type="ECO:0000313" key="1">
    <source>
        <dbReference type="EMBL" id="MEZ3180822.1"/>
    </source>
</evidence>
<sequence length="341" mass="36365">MSSAGCGVHSAFIVDRDGAVVTHANVLVSVEWSRVLDDVSTAHVIIHPDGDCCAQLGSVRTWRHKLVIARDGVTVWEGPIIQAEWRYGLVELWASDVLVWLDRRVPHQSQEFTSTDLTDIANWLIEDGFAPDDPGHTVEILGPANVDGGRAYTVDDGQSGDHLRDLADTGLDYTAVGSTIVLMPEDWSASVGMLTDADLPEGLIVAEDGSQLATRVIVHGDQNSGVKGISGGADDYYGLLEISTEQTSVKTAASAEAAARSRRAANYPVPVFLSSDEVTLSPEAAVDVARLVPGWCVDVATQVTCRPLTQRLKIVGLKVEEDGDGESVKVVLAPVTSELEG</sequence>
<evidence type="ECO:0000313" key="2">
    <source>
        <dbReference type="Proteomes" id="UP001567537"/>
    </source>
</evidence>
<dbReference type="RefSeq" id="WP_371239764.1">
    <property type="nucleotide sequence ID" value="NZ_JAHWZY010000019.1"/>
</dbReference>
<proteinExistence type="predicted"/>
<gene>
    <name evidence="1" type="ORF">KYY02_19640</name>
</gene>
<name>A0ABV4J481_9ACTN</name>
<dbReference type="EMBL" id="JAHWZY010000019">
    <property type="protein sequence ID" value="MEZ3180822.1"/>
    <property type="molecule type" value="Genomic_DNA"/>
</dbReference>